<reference evidence="3 4" key="1">
    <citation type="submission" date="2023-09" db="EMBL/GenBank/DDBJ databases">
        <authorList>
            <person name="Golyshina O.V."/>
            <person name="Lunev E.A."/>
            <person name="Bargiela R."/>
            <person name="Gaines M.C."/>
            <person name="Daum B."/>
            <person name="Bale N.J."/>
            <person name="Koenen M."/>
            <person name="Sinninghe Damst J.S."/>
            <person name="Yakimov M."/>
            <person name="Golyshin P.N."/>
        </authorList>
    </citation>
    <scope>NUCLEOTIDE SEQUENCE [LARGE SCALE GENOMIC DNA]</scope>
    <source>
        <strain evidence="3 4">M1</strain>
    </source>
</reference>
<sequence>MSIKVAISIVIIVILAAGIGGFLYYKNTTSDGHMAVYVADAPMLSGVTGVYISFSAVEMHSNTSGWTNYTVPSTTINILGLKTTNASLLTNITLHSGTYTTIRLFINNVKVEVLGSNVTFTLASKFAFINHPFTVSSHSTTGIVIDFNLNQDLNLNSKIFTPSVGFVMN</sequence>
<evidence type="ECO:0000259" key="2">
    <source>
        <dbReference type="Pfam" id="PF14321"/>
    </source>
</evidence>
<accession>A0AAX4NFM1</accession>
<name>A0AAX4NFM1_9ARCH</name>
<dbReference type="GeneID" id="95966828"/>
<keyword evidence="1" id="KW-0472">Membrane</keyword>
<dbReference type="AlphaFoldDB" id="A0AAX4NFM1"/>
<evidence type="ECO:0000256" key="1">
    <source>
        <dbReference type="SAM" id="Phobius"/>
    </source>
</evidence>
<proteinExistence type="predicted"/>
<dbReference type="EMBL" id="CP133772">
    <property type="protein sequence ID" value="WYX99571.1"/>
    <property type="molecule type" value="Genomic_DNA"/>
</dbReference>
<gene>
    <name evidence="3" type="ORF">OXIME_000105</name>
</gene>
<keyword evidence="1" id="KW-1133">Transmembrane helix</keyword>
<evidence type="ECO:0000313" key="3">
    <source>
        <dbReference type="EMBL" id="WYX99571.1"/>
    </source>
</evidence>
<protein>
    <submittedName>
        <fullName evidence="3">DUF4382 domain-containing protein</fullName>
    </submittedName>
</protein>
<dbReference type="InterPro" id="IPR025491">
    <property type="entry name" value="DUF4382"/>
</dbReference>
<dbReference type="KEGG" id="omr:OXIME_000105"/>
<dbReference type="Proteomes" id="UP001451606">
    <property type="component" value="Chromosome"/>
</dbReference>
<dbReference type="RefSeq" id="WP_393971542.1">
    <property type="nucleotide sequence ID" value="NZ_CP133772.1"/>
</dbReference>
<feature type="transmembrane region" description="Helical" evidence="1">
    <location>
        <begin position="6"/>
        <end position="25"/>
    </location>
</feature>
<evidence type="ECO:0000313" key="4">
    <source>
        <dbReference type="Proteomes" id="UP001451606"/>
    </source>
</evidence>
<feature type="domain" description="DUF4382" evidence="2">
    <location>
        <begin position="32"/>
        <end position="155"/>
    </location>
</feature>
<keyword evidence="1" id="KW-0812">Transmembrane</keyword>
<dbReference type="Pfam" id="PF14321">
    <property type="entry name" value="DUF4382"/>
    <property type="match status" value="1"/>
</dbReference>
<organism evidence="3 4">
    <name type="scientific">Oxyplasma meridianum</name>
    <dbReference type="NCBI Taxonomy" id="3073602"/>
    <lineage>
        <taxon>Archaea</taxon>
        <taxon>Methanobacteriati</taxon>
        <taxon>Thermoplasmatota</taxon>
        <taxon>Thermoplasmata</taxon>
        <taxon>Thermoplasmatales</taxon>
        <taxon>Thermoplasmataceae</taxon>
        <taxon>Oxyplasma</taxon>
    </lineage>
</organism>
<keyword evidence="4" id="KW-1185">Reference proteome</keyword>